<protein>
    <submittedName>
        <fullName evidence="3">Oxidoreductase</fullName>
    </submittedName>
</protein>
<evidence type="ECO:0000313" key="3">
    <source>
        <dbReference type="EMBL" id="KAJ8100236.1"/>
    </source>
</evidence>
<reference evidence="3" key="1">
    <citation type="submission" date="2023-03" db="EMBL/GenBank/DDBJ databases">
        <title>Near-Complete genome sequence of Lipomyces tetrasporous NRRL Y-64009, an oleaginous yeast capable of growing on lignocellulosic hydrolysates.</title>
        <authorList>
            <consortium name="Lawrence Berkeley National Laboratory"/>
            <person name="Jagtap S.S."/>
            <person name="Liu J.-J."/>
            <person name="Walukiewicz H.E."/>
            <person name="Pangilinan J."/>
            <person name="Lipzen A."/>
            <person name="Ahrendt S."/>
            <person name="Koriabine M."/>
            <person name="Cobaugh K."/>
            <person name="Salamov A."/>
            <person name="Yoshinaga Y."/>
            <person name="Ng V."/>
            <person name="Daum C."/>
            <person name="Grigoriev I.V."/>
            <person name="Slininger P.J."/>
            <person name="Dien B.S."/>
            <person name="Jin Y.-S."/>
            <person name="Rao C.V."/>
        </authorList>
    </citation>
    <scope>NUCLEOTIDE SEQUENCE</scope>
    <source>
        <strain evidence="3">NRRL Y-64009</strain>
    </source>
</reference>
<dbReference type="Gene3D" id="3.40.50.720">
    <property type="entry name" value="NAD(P)-binding Rossmann-like Domain"/>
    <property type="match status" value="1"/>
</dbReference>
<dbReference type="EMBL" id="JARPMG010000005">
    <property type="protein sequence ID" value="KAJ8100236.1"/>
    <property type="molecule type" value="Genomic_DNA"/>
</dbReference>
<comment type="caution">
    <text evidence="3">The sequence shown here is derived from an EMBL/GenBank/DDBJ whole genome shotgun (WGS) entry which is preliminary data.</text>
</comment>
<organism evidence="3 4">
    <name type="scientific">Lipomyces tetrasporus</name>
    <dbReference type="NCBI Taxonomy" id="54092"/>
    <lineage>
        <taxon>Eukaryota</taxon>
        <taxon>Fungi</taxon>
        <taxon>Dikarya</taxon>
        <taxon>Ascomycota</taxon>
        <taxon>Saccharomycotina</taxon>
        <taxon>Lipomycetes</taxon>
        <taxon>Lipomycetales</taxon>
        <taxon>Lipomycetaceae</taxon>
        <taxon>Lipomyces</taxon>
    </lineage>
</organism>
<comment type="similarity">
    <text evidence="1">Belongs to the short-chain dehydrogenases/reductases (SDR) family.</text>
</comment>
<keyword evidence="2" id="KW-0560">Oxidoreductase</keyword>
<dbReference type="SUPFAM" id="SSF51735">
    <property type="entry name" value="NAD(P)-binding Rossmann-fold domains"/>
    <property type="match status" value="1"/>
</dbReference>
<dbReference type="Pfam" id="PF00106">
    <property type="entry name" value="adh_short"/>
    <property type="match status" value="1"/>
</dbReference>
<dbReference type="PRINTS" id="PR00081">
    <property type="entry name" value="GDHRDH"/>
</dbReference>
<gene>
    <name evidence="3" type="ORF">POJ06DRAFT_222253</name>
</gene>
<dbReference type="AlphaFoldDB" id="A0AAD7QSM4"/>
<accession>A0AAD7QSM4</accession>
<dbReference type="GeneID" id="80880812"/>
<sequence length="314" mass="34199">MPAVEGLVNFDPDKELPSLEGKIIFITGGTAGLGRNSILKLAKQSPAHIYFSGRNASAGSTLISEFQKEYPDVLLTFVEVDLSSLASVKTAATSVAKTLDRLDILMCNAGIMATPPGLSKDGFEIQFAVNHLGHAMLINVLLPVLERTTNLPGTDVRLIILTSVGYRGHPKGGVAYDKVRTTQDTIFGSWTRYGQSKLANIAYASELARRYPDILTVSVHPGVVETGLVTDLTFWKRSFLYVANFMLGVSLMDPEKGCYSQVWTVTGTTRDKMQNGGFYMPIGVLATEKLCKTARSEKVGGELWTWTQEVLAKV</sequence>
<evidence type="ECO:0000256" key="2">
    <source>
        <dbReference type="ARBA" id="ARBA00023002"/>
    </source>
</evidence>
<dbReference type="GO" id="GO:0016491">
    <property type="term" value="F:oxidoreductase activity"/>
    <property type="evidence" value="ECO:0007669"/>
    <property type="project" value="UniProtKB-KW"/>
</dbReference>
<dbReference type="InterPro" id="IPR036291">
    <property type="entry name" value="NAD(P)-bd_dom_sf"/>
</dbReference>
<proteinExistence type="inferred from homology"/>
<dbReference type="PANTHER" id="PTHR24320">
    <property type="entry name" value="RETINOL DEHYDROGENASE"/>
    <property type="match status" value="1"/>
</dbReference>
<evidence type="ECO:0000313" key="4">
    <source>
        <dbReference type="Proteomes" id="UP001217417"/>
    </source>
</evidence>
<dbReference type="Proteomes" id="UP001217417">
    <property type="component" value="Unassembled WGS sequence"/>
</dbReference>
<name>A0AAD7QSM4_9ASCO</name>
<keyword evidence="4" id="KW-1185">Reference proteome</keyword>
<dbReference type="InterPro" id="IPR002347">
    <property type="entry name" value="SDR_fam"/>
</dbReference>
<evidence type="ECO:0000256" key="1">
    <source>
        <dbReference type="ARBA" id="ARBA00006484"/>
    </source>
</evidence>
<dbReference type="RefSeq" id="XP_056043686.1">
    <property type="nucleotide sequence ID" value="XM_056185646.1"/>
</dbReference>
<dbReference type="PANTHER" id="PTHR24320:SF154">
    <property type="entry name" value="OXIDOREDUCTASE, SHORT-CHAIN DEHYDROGENASE_REDUCTASE FAMILY (AFU_ORTHOLOGUE AFUA_2G04560)"/>
    <property type="match status" value="1"/>
</dbReference>